<organism evidence="1 2">
    <name type="scientific">Coprinopsis cinerea (strain Okayama-7 / 130 / ATCC MYA-4618 / FGSC 9003)</name>
    <name type="common">Inky cap fungus</name>
    <name type="synonym">Hormographiella aspergillata</name>
    <dbReference type="NCBI Taxonomy" id="240176"/>
    <lineage>
        <taxon>Eukaryota</taxon>
        <taxon>Fungi</taxon>
        <taxon>Dikarya</taxon>
        <taxon>Basidiomycota</taxon>
        <taxon>Agaricomycotina</taxon>
        <taxon>Agaricomycetes</taxon>
        <taxon>Agaricomycetidae</taxon>
        <taxon>Agaricales</taxon>
        <taxon>Agaricineae</taxon>
        <taxon>Psathyrellaceae</taxon>
        <taxon>Coprinopsis</taxon>
    </lineage>
</organism>
<protein>
    <submittedName>
        <fullName evidence="1">Uncharacterized protein</fullName>
    </submittedName>
</protein>
<evidence type="ECO:0000313" key="2">
    <source>
        <dbReference type="Proteomes" id="UP000001861"/>
    </source>
</evidence>
<dbReference type="Proteomes" id="UP000001861">
    <property type="component" value="Unassembled WGS sequence"/>
</dbReference>
<dbReference type="KEGG" id="cci:CC1G_01908"/>
<dbReference type="EMBL" id="AACS02000003">
    <property type="protein sequence ID" value="EAU91419.2"/>
    <property type="molecule type" value="Genomic_DNA"/>
</dbReference>
<sequence>MEPLSAVLRVENGTGGPFDVRQLLARCGEMYVFPLFTVVGVVNGMDGVPRPLLYPFNGGSAGSAVYFLKFSTEERAAVAQQLGSKTPGISITAIHNSAEWISHFRLASSTGNLYPGSGTPSNDYDPLRKVHGNPFHGSGLTVPDSMPGNAHNDLLFPAYPSSSSTPLSLAAPLCQVDSHPVFGTGNCYPFSFTSNPIDLASKPPLTSSDLLKAGLTYPHSLETSVLMDLRSGIVAYDLERLEDDPASAIHLLKLTKSDIHIWMVIAAHYRRTKRPLAAIEVVFAMMEGGLEDRASRDRLP</sequence>
<dbReference type="OrthoDB" id="2670565at2759"/>
<dbReference type="HOGENOM" id="CLU_927536_0_0_1"/>
<gene>
    <name evidence="1" type="ORF">CC1G_01908</name>
</gene>
<proteinExistence type="predicted"/>
<dbReference type="GeneID" id="6006711"/>
<dbReference type="InParanoid" id="A8N5X7"/>
<reference evidence="1 2" key="1">
    <citation type="journal article" date="2010" name="Proc. Natl. Acad. Sci. U.S.A.">
        <title>Insights into evolution of multicellular fungi from the assembled chromosomes of the mushroom Coprinopsis cinerea (Coprinus cinereus).</title>
        <authorList>
            <person name="Stajich J.E."/>
            <person name="Wilke S.K."/>
            <person name="Ahren D."/>
            <person name="Au C.H."/>
            <person name="Birren B.W."/>
            <person name="Borodovsky M."/>
            <person name="Burns C."/>
            <person name="Canback B."/>
            <person name="Casselton L.A."/>
            <person name="Cheng C.K."/>
            <person name="Deng J."/>
            <person name="Dietrich F.S."/>
            <person name="Fargo D.C."/>
            <person name="Farman M.L."/>
            <person name="Gathman A.C."/>
            <person name="Goldberg J."/>
            <person name="Guigo R."/>
            <person name="Hoegger P.J."/>
            <person name="Hooker J.B."/>
            <person name="Huggins A."/>
            <person name="James T.Y."/>
            <person name="Kamada T."/>
            <person name="Kilaru S."/>
            <person name="Kodira C."/>
            <person name="Kues U."/>
            <person name="Kupfer D."/>
            <person name="Kwan H.S."/>
            <person name="Lomsadze A."/>
            <person name="Li W."/>
            <person name="Lilly W.W."/>
            <person name="Ma L.J."/>
            <person name="Mackey A.J."/>
            <person name="Manning G."/>
            <person name="Martin F."/>
            <person name="Muraguchi H."/>
            <person name="Natvig D.O."/>
            <person name="Palmerini H."/>
            <person name="Ramesh M.A."/>
            <person name="Rehmeyer C.J."/>
            <person name="Roe B.A."/>
            <person name="Shenoy N."/>
            <person name="Stanke M."/>
            <person name="Ter-Hovhannisyan V."/>
            <person name="Tunlid A."/>
            <person name="Velagapudi R."/>
            <person name="Vision T.J."/>
            <person name="Zeng Q."/>
            <person name="Zolan M.E."/>
            <person name="Pukkila P.J."/>
        </authorList>
    </citation>
    <scope>NUCLEOTIDE SEQUENCE [LARGE SCALE GENOMIC DNA]</scope>
    <source>
        <strain evidence="2">Okayama-7 / 130 / ATCC MYA-4618 / FGSC 9003</strain>
    </source>
</reference>
<keyword evidence="2" id="KW-1185">Reference proteome</keyword>
<evidence type="ECO:0000313" key="1">
    <source>
        <dbReference type="EMBL" id="EAU91419.2"/>
    </source>
</evidence>
<dbReference type="AlphaFoldDB" id="A8N5X7"/>
<dbReference type="RefSeq" id="XP_001830272.2">
    <property type="nucleotide sequence ID" value="XM_001830220.2"/>
</dbReference>
<accession>A8N5X7</accession>
<comment type="caution">
    <text evidence="1">The sequence shown here is derived from an EMBL/GenBank/DDBJ whole genome shotgun (WGS) entry which is preliminary data.</text>
</comment>
<dbReference type="VEuPathDB" id="FungiDB:CC1G_01908"/>
<name>A8N5X7_COPC7</name>